<evidence type="ECO:0000256" key="5">
    <source>
        <dbReference type="SAM" id="Coils"/>
    </source>
</evidence>
<comment type="caution">
    <text evidence="7">The sequence shown here is derived from an EMBL/GenBank/DDBJ whole genome shotgun (WGS) entry which is preliminary data.</text>
</comment>
<keyword evidence="8" id="KW-1185">Reference proteome</keyword>
<sequence>MSEVESPPATQRGTGSLFRQQSLQQLDRPEDFHAPLRVVGRVEWIAGLLCLALCIAVIVWACLARYRETVEGPGMFVRSGGVFIGLNAPKSGWIDGLVPAGQKVTAGQIVASLTTPEEDARIADLERRIDQAEDHRTAITQRYEVRVAAENVSQQRRREELDEAADLTRQRIAEAEGTLANREMLFSRGAGTTDRVQEARERLFSARSSLSRTQSELAALNGAILALGGTRDQELEASQRQILDLKGQLEQARLSRKLADEIRAPRDGMVALVPVTMNALVTAGQRIVTLETGGERLEALFFVPGDMGKRITPGMEVRLSPSIAPREEYGMLVGKVVSVSPQPEGQAEIAERLGNPDLARQMARNGAPFEVRATLETPPGESAGYAWTSQRGHEIPLSSGLLLTANVTVRRAPPITLIIPALRRWTGL</sequence>
<keyword evidence="4 6" id="KW-0472">Membrane</keyword>
<dbReference type="PANTHER" id="PTHR30386:SF26">
    <property type="entry name" value="TRANSPORT PROTEIN COMB"/>
    <property type="match status" value="1"/>
</dbReference>
<dbReference type="NCBIfam" id="TIGR03794">
    <property type="entry name" value="NHLM_micro_HlyD"/>
    <property type="match status" value="1"/>
</dbReference>
<accession>A0ABU3S158</accession>
<keyword evidence="2 6" id="KW-0812">Transmembrane</keyword>
<keyword evidence="3 6" id="KW-1133">Transmembrane helix</keyword>
<evidence type="ECO:0000313" key="7">
    <source>
        <dbReference type="EMBL" id="MDU0338506.1"/>
    </source>
</evidence>
<protein>
    <submittedName>
        <fullName evidence="7">NHLP bacteriocin system secretion protein</fullName>
    </submittedName>
</protein>
<dbReference type="EMBL" id="JAWDID010000001">
    <property type="protein sequence ID" value="MDU0338506.1"/>
    <property type="molecule type" value="Genomic_DNA"/>
</dbReference>
<evidence type="ECO:0000256" key="6">
    <source>
        <dbReference type="SAM" id="Phobius"/>
    </source>
</evidence>
<gene>
    <name evidence="7" type="ORF">RKE40_01360</name>
</gene>
<keyword evidence="5" id="KW-0175">Coiled coil</keyword>
<evidence type="ECO:0000256" key="4">
    <source>
        <dbReference type="ARBA" id="ARBA00023136"/>
    </source>
</evidence>
<feature type="coiled-coil region" evidence="5">
    <location>
        <begin position="122"/>
        <end position="178"/>
    </location>
</feature>
<evidence type="ECO:0000256" key="3">
    <source>
        <dbReference type="ARBA" id="ARBA00022989"/>
    </source>
</evidence>
<organism evidence="7 8">
    <name type="scientific">Bosea rubneri</name>
    <dbReference type="NCBI Taxonomy" id="3075434"/>
    <lineage>
        <taxon>Bacteria</taxon>
        <taxon>Pseudomonadati</taxon>
        <taxon>Pseudomonadota</taxon>
        <taxon>Alphaproteobacteria</taxon>
        <taxon>Hyphomicrobiales</taxon>
        <taxon>Boseaceae</taxon>
        <taxon>Bosea</taxon>
    </lineage>
</organism>
<name>A0ABU3S158_9HYPH</name>
<evidence type="ECO:0000256" key="1">
    <source>
        <dbReference type="ARBA" id="ARBA00004167"/>
    </source>
</evidence>
<dbReference type="PANTHER" id="PTHR30386">
    <property type="entry name" value="MEMBRANE FUSION SUBUNIT OF EMRAB-TOLC MULTIDRUG EFFLUX PUMP"/>
    <property type="match status" value="1"/>
</dbReference>
<dbReference type="InterPro" id="IPR022275">
    <property type="entry name" value="NHPM_bacteriocin_SS_HylD"/>
</dbReference>
<dbReference type="RefSeq" id="WP_316016446.1">
    <property type="nucleotide sequence ID" value="NZ_JAWDID010000001.1"/>
</dbReference>
<feature type="transmembrane region" description="Helical" evidence="6">
    <location>
        <begin position="44"/>
        <end position="66"/>
    </location>
</feature>
<reference evidence="7 8" key="1">
    <citation type="submission" date="2023-09" db="EMBL/GenBank/DDBJ databases">
        <title>Whole genome shotgun sequencing (WGS) of Bosea sp. ZW T0_25, isolated from stored onions (Allium cepa).</title>
        <authorList>
            <person name="Stoll D.A."/>
            <person name="Huch M."/>
        </authorList>
    </citation>
    <scope>NUCLEOTIDE SEQUENCE [LARGE SCALE GENOMIC DNA]</scope>
    <source>
        <strain evidence="7 8">ZW T0_25</strain>
    </source>
</reference>
<dbReference type="Proteomes" id="UP001254257">
    <property type="component" value="Unassembled WGS sequence"/>
</dbReference>
<evidence type="ECO:0000256" key="2">
    <source>
        <dbReference type="ARBA" id="ARBA00022692"/>
    </source>
</evidence>
<evidence type="ECO:0000313" key="8">
    <source>
        <dbReference type="Proteomes" id="UP001254257"/>
    </source>
</evidence>
<dbReference type="InterPro" id="IPR050739">
    <property type="entry name" value="MFP"/>
</dbReference>
<comment type="subcellular location">
    <subcellularLocation>
        <location evidence="1">Membrane</location>
        <topology evidence="1">Single-pass membrane protein</topology>
    </subcellularLocation>
</comment>
<proteinExistence type="predicted"/>